<evidence type="ECO:0008006" key="3">
    <source>
        <dbReference type="Google" id="ProtNLM"/>
    </source>
</evidence>
<accession>A0A846XDT2</accession>
<reference evidence="1 2" key="1">
    <citation type="submission" date="2020-04" db="EMBL/GenBank/DDBJ databases">
        <title>MicrobeNet Type strains.</title>
        <authorList>
            <person name="Nicholson A.C."/>
        </authorList>
    </citation>
    <scope>NUCLEOTIDE SEQUENCE [LARGE SCALE GENOMIC DNA]</scope>
    <source>
        <strain evidence="1 2">DSM 45078</strain>
    </source>
</reference>
<name>A0A846XDT2_9NOCA</name>
<evidence type="ECO:0000313" key="1">
    <source>
        <dbReference type="EMBL" id="NKY33547.1"/>
    </source>
</evidence>
<sequence length="92" mass="10346">MTTIRAEETRLPRRAREAVERRESVVVVSHGRPTYVIVHPDEFPEPRRRRGRRLGEALRLLGSGATPDPGFGDDMEAVRAAVGSMPDDPWAR</sequence>
<gene>
    <name evidence="1" type="ORF">HGA13_10740</name>
</gene>
<dbReference type="AlphaFoldDB" id="A0A846XDT2"/>
<dbReference type="RefSeq" id="WP_068047650.1">
    <property type="nucleotide sequence ID" value="NZ_JAAXOO010000002.1"/>
</dbReference>
<organism evidence="1 2">
    <name type="scientific">Nocardia speluncae</name>
    <dbReference type="NCBI Taxonomy" id="419477"/>
    <lineage>
        <taxon>Bacteria</taxon>
        <taxon>Bacillati</taxon>
        <taxon>Actinomycetota</taxon>
        <taxon>Actinomycetes</taxon>
        <taxon>Mycobacteriales</taxon>
        <taxon>Nocardiaceae</taxon>
        <taxon>Nocardia</taxon>
    </lineage>
</organism>
<dbReference type="Proteomes" id="UP000565715">
    <property type="component" value="Unassembled WGS sequence"/>
</dbReference>
<comment type="caution">
    <text evidence="1">The sequence shown here is derived from an EMBL/GenBank/DDBJ whole genome shotgun (WGS) entry which is preliminary data.</text>
</comment>
<dbReference type="EMBL" id="JAAXOO010000002">
    <property type="protein sequence ID" value="NKY33547.1"/>
    <property type="molecule type" value="Genomic_DNA"/>
</dbReference>
<evidence type="ECO:0000313" key="2">
    <source>
        <dbReference type="Proteomes" id="UP000565715"/>
    </source>
</evidence>
<protein>
    <recommendedName>
        <fullName evidence="3">Antitoxin</fullName>
    </recommendedName>
</protein>
<keyword evidence="2" id="KW-1185">Reference proteome</keyword>
<proteinExistence type="predicted"/>